<sequence length="113" mass="12630">MDKVMVVYMENAFKIKLEDFKNQGKASKLLSICTRRITQRSKLDVKMANPAPIVASRPLDENGSEAKTLPRPVSSTVPSPLGFGLILLERFDWVNPRVPNFITIPNSMIITSV</sequence>
<dbReference type="Proteomes" id="UP001060085">
    <property type="component" value="Linkage Group LG07"/>
</dbReference>
<name>A0ACB9ZWF9_CATRO</name>
<organism evidence="1 2">
    <name type="scientific">Catharanthus roseus</name>
    <name type="common">Madagascar periwinkle</name>
    <name type="synonym">Vinca rosea</name>
    <dbReference type="NCBI Taxonomy" id="4058"/>
    <lineage>
        <taxon>Eukaryota</taxon>
        <taxon>Viridiplantae</taxon>
        <taxon>Streptophyta</taxon>
        <taxon>Embryophyta</taxon>
        <taxon>Tracheophyta</taxon>
        <taxon>Spermatophyta</taxon>
        <taxon>Magnoliopsida</taxon>
        <taxon>eudicotyledons</taxon>
        <taxon>Gunneridae</taxon>
        <taxon>Pentapetalae</taxon>
        <taxon>asterids</taxon>
        <taxon>lamiids</taxon>
        <taxon>Gentianales</taxon>
        <taxon>Apocynaceae</taxon>
        <taxon>Rauvolfioideae</taxon>
        <taxon>Vinceae</taxon>
        <taxon>Catharanthinae</taxon>
        <taxon>Catharanthus</taxon>
    </lineage>
</organism>
<evidence type="ECO:0000313" key="2">
    <source>
        <dbReference type="Proteomes" id="UP001060085"/>
    </source>
</evidence>
<proteinExistence type="predicted"/>
<accession>A0ACB9ZWF9</accession>
<gene>
    <name evidence="1" type="ORF">M9H77_29777</name>
</gene>
<keyword evidence="2" id="KW-1185">Reference proteome</keyword>
<reference evidence="2" key="1">
    <citation type="journal article" date="2023" name="Nat. Plants">
        <title>Single-cell RNA sequencing provides a high-resolution roadmap for understanding the multicellular compartmentation of specialized metabolism.</title>
        <authorList>
            <person name="Sun S."/>
            <person name="Shen X."/>
            <person name="Li Y."/>
            <person name="Li Y."/>
            <person name="Wang S."/>
            <person name="Li R."/>
            <person name="Zhang H."/>
            <person name="Shen G."/>
            <person name="Guo B."/>
            <person name="Wei J."/>
            <person name="Xu J."/>
            <person name="St-Pierre B."/>
            <person name="Chen S."/>
            <person name="Sun C."/>
        </authorList>
    </citation>
    <scope>NUCLEOTIDE SEQUENCE [LARGE SCALE GENOMIC DNA]</scope>
</reference>
<comment type="caution">
    <text evidence="1">The sequence shown here is derived from an EMBL/GenBank/DDBJ whole genome shotgun (WGS) entry which is preliminary data.</text>
</comment>
<evidence type="ECO:0000313" key="1">
    <source>
        <dbReference type="EMBL" id="KAI5652590.1"/>
    </source>
</evidence>
<protein>
    <submittedName>
        <fullName evidence="1">Uncharacterized protein</fullName>
    </submittedName>
</protein>
<dbReference type="EMBL" id="CM044707">
    <property type="protein sequence ID" value="KAI5652590.1"/>
    <property type="molecule type" value="Genomic_DNA"/>
</dbReference>